<name>A0A9D1EB44_9FIRM</name>
<evidence type="ECO:0000313" key="11">
    <source>
        <dbReference type="Proteomes" id="UP000823912"/>
    </source>
</evidence>
<feature type="domain" description="ABC transmembrane type-1" evidence="9">
    <location>
        <begin position="25"/>
        <end position="308"/>
    </location>
</feature>
<dbReference type="Pfam" id="PF00664">
    <property type="entry name" value="ABC_membrane"/>
    <property type="match status" value="1"/>
</dbReference>
<feature type="transmembrane region" description="Helical" evidence="7">
    <location>
        <begin position="56"/>
        <end position="78"/>
    </location>
</feature>
<dbReference type="PANTHER" id="PTHR43394:SF1">
    <property type="entry name" value="ATP-BINDING CASSETTE SUB-FAMILY B MEMBER 10, MITOCHONDRIAL"/>
    <property type="match status" value="1"/>
</dbReference>
<dbReference type="PANTHER" id="PTHR43394">
    <property type="entry name" value="ATP-DEPENDENT PERMEASE MDL1, MITOCHONDRIAL"/>
    <property type="match status" value="1"/>
</dbReference>
<dbReference type="GO" id="GO:0015421">
    <property type="term" value="F:ABC-type oligopeptide transporter activity"/>
    <property type="evidence" value="ECO:0007669"/>
    <property type="project" value="TreeGrafter"/>
</dbReference>
<evidence type="ECO:0000256" key="4">
    <source>
        <dbReference type="ARBA" id="ARBA00022840"/>
    </source>
</evidence>
<dbReference type="Proteomes" id="UP000823912">
    <property type="component" value="Unassembled WGS sequence"/>
</dbReference>
<dbReference type="InterPro" id="IPR017871">
    <property type="entry name" value="ABC_transporter-like_CS"/>
</dbReference>
<dbReference type="InterPro" id="IPR003439">
    <property type="entry name" value="ABC_transporter-like_ATP-bd"/>
</dbReference>
<dbReference type="InterPro" id="IPR014223">
    <property type="entry name" value="ABC_CydC/D"/>
</dbReference>
<dbReference type="GO" id="GO:0034775">
    <property type="term" value="P:glutathione transmembrane transport"/>
    <property type="evidence" value="ECO:0007669"/>
    <property type="project" value="InterPro"/>
</dbReference>
<dbReference type="PROSITE" id="PS50929">
    <property type="entry name" value="ABC_TM1F"/>
    <property type="match status" value="1"/>
</dbReference>
<dbReference type="PROSITE" id="PS50893">
    <property type="entry name" value="ABC_TRANSPORTER_2"/>
    <property type="match status" value="1"/>
</dbReference>
<proteinExistence type="predicted"/>
<keyword evidence="5 7" id="KW-1133">Transmembrane helix</keyword>
<dbReference type="InterPro" id="IPR003593">
    <property type="entry name" value="AAA+_ATPase"/>
</dbReference>
<dbReference type="GO" id="GO:0045454">
    <property type="term" value="P:cell redox homeostasis"/>
    <property type="evidence" value="ECO:0007669"/>
    <property type="project" value="InterPro"/>
</dbReference>
<dbReference type="NCBIfam" id="TIGR02868">
    <property type="entry name" value="CydC"/>
    <property type="match status" value="1"/>
</dbReference>
<dbReference type="Pfam" id="PF00005">
    <property type="entry name" value="ABC_tran"/>
    <property type="match status" value="1"/>
</dbReference>
<dbReference type="InterPro" id="IPR039421">
    <property type="entry name" value="Type_1_exporter"/>
</dbReference>
<comment type="caution">
    <text evidence="10">The sequence shown here is derived from an EMBL/GenBank/DDBJ whole genome shotgun (WGS) entry which is preliminary data.</text>
</comment>
<organism evidence="10 11">
    <name type="scientific">Candidatus Pullilachnospira gallistercoris</name>
    <dbReference type="NCBI Taxonomy" id="2840911"/>
    <lineage>
        <taxon>Bacteria</taxon>
        <taxon>Bacillati</taxon>
        <taxon>Bacillota</taxon>
        <taxon>Clostridia</taxon>
        <taxon>Lachnospirales</taxon>
        <taxon>Lachnospiraceae</taxon>
        <taxon>Lachnospiraceae incertae sedis</taxon>
        <taxon>Candidatus Pullilachnospira</taxon>
    </lineage>
</organism>
<gene>
    <name evidence="10" type="primary">cydC</name>
    <name evidence="10" type="ORF">IAA55_08725</name>
</gene>
<dbReference type="PROSITE" id="PS00211">
    <property type="entry name" value="ABC_TRANSPORTER_1"/>
    <property type="match status" value="1"/>
</dbReference>
<feature type="transmembrane region" description="Helical" evidence="7">
    <location>
        <begin position="251"/>
        <end position="273"/>
    </location>
</feature>
<dbReference type="InterPro" id="IPR036640">
    <property type="entry name" value="ABC1_TM_sf"/>
</dbReference>
<dbReference type="SMART" id="SM00382">
    <property type="entry name" value="AAA"/>
    <property type="match status" value="1"/>
</dbReference>
<evidence type="ECO:0000259" key="9">
    <source>
        <dbReference type="PROSITE" id="PS50929"/>
    </source>
</evidence>
<keyword evidence="3" id="KW-0547">Nucleotide-binding</keyword>
<dbReference type="Gene3D" id="3.40.50.300">
    <property type="entry name" value="P-loop containing nucleotide triphosphate hydrolases"/>
    <property type="match status" value="1"/>
</dbReference>
<feature type="transmembrane region" description="Helical" evidence="7">
    <location>
        <begin position="134"/>
        <end position="156"/>
    </location>
</feature>
<dbReference type="Gene3D" id="1.20.1560.10">
    <property type="entry name" value="ABC transporter type 1, transmembrane domain"/>
    <property type="match status" value="1"/>
</dbReference>
<feature type="transmembrane region" description="Helical" evidence="7">
    <location>
        <begin position="279"/>
        <end position="302"/>
    </location>
</feature>
<keyword evidence="2 7" id="KW-0812">Transmembrane</keyword>
<keyword evidence="6 7" id="KW-0472">Membrane</keyword>
<feature type="transmembrane region" description="Helical" evidence="7">
    <location>
        <begin position="162"/>
        <end position="183"/>
    </location>
</feature>
<protein>
    <submittedName>
        <fullName evidence="10">Thiol reductant ABC exporter subunit CydC</fullName>
    </submittedName>
</protein>
<evidence type="ECO:0000256" key="1">
    <source>
        <dbReference type="ARBA" id="ARBA00004651"/>
    </source>
</evidence>
<reference evidence="10" key="1">
    <citation type="submission" date="2020-10" db="EMBL/GenBank/DDBJ databases">
        <authorList>
            <person name="Gilroy R."/>
        </authorList>
    </citation>
    <scope>NUCLEOTIDE SEQUENCE</scope>
    <source>
        <strain evidence="10">ChiSjej5B23-6657</strain>
    </source>
</reference>
<keyword evidence="4" id="KW-0067">ATP-binding</keyword>
<evidence type="ECO:0000259" key="8">
    <source>
        <dbReference type="PROSITE" id="PS50893"/>
    </source>
</evidence>
<dbReference type="EMBL" id="DVHM01000143">
    <property type="protein sequence ID" value="HIR71351.1"/>
    <property type="molecule type" value="Genomic_DNA"/>
</dbReference>
<feature type="domain" description="ABC transporter" evidence="8">
    <location>
        <begin position="340"/>
        <end position="552"/>
    </location>
</feature>
<dbReference type="GO" id="GO:0005886">
    <property type="term" value="C:plasma membrane"/>
    <property type="evidence" value="ECO:0007669"/>
    <property type="project" value="UniProtKB-SubCell"/>
</dbReference>
<dbReference type="AlphaFoldDB" id="A0A9D1EB44"/>
<dbReference type="GO" id="GO:0016887">
    <property type="term" value="F:ATP hydrolysis activity"/>
    <property type="evidence" value="ECO:0007669"/>
    <property type="project" value="InterPro"/>
</dbReference>
<dbReference type="InterPro" id="IPR027417">
    <property type="entry name" value="P-loop_NTPase"/>
</dbReference>
<evidence type="ECO:0000313" key="10">
    <source>
        <dbReference type="EMBL" id="HIR71351.1"/>
    </source>
</evidence>
<evidence type="ECO:0000256" key="3">
    <source>
        <dbReference type="ARBA" id="ARBA00022741"/>
    </source>
</evidence>
<evidence type="ECO:0000256" key="2">
    <source>
        <dbReference type="ARBA" id="ARBA00022692"/>
    </source>
</evidence>
<dbReference type="SUPFAM" id="SSF52540">
    <property type="entry name" value="P-loop containing nucleoside triphosphate hydrolases"/>
    <property type="match status" value="1"/>
</dbReference>
<dbReference type="InterPro" id="IPR011527">
    <property type="entry name" value="ABC1_TM_dom"/>
</dbReference>
<dbReference type="GO" id="GO:0005524">
    <property type="term" value="F:ATP binding"/>
    <property type="evidence" value="ECO:0007669"/>
    <property type="project" value="UniProtKB-KW"/>
</dbReference>
<reference evidence="10" key="2">
    <citation type="journal article" date="2021" name="PeerJ">
        <title>Extensive microbial diversity within the chicken gut microbiome revealed by metagenomics and culture.</title>
        <authorList>
            <person name="Gilroy R."/>
            <person name="Ravi A."/>
            <person name="Getino M."/>
            <person name="Pursley I."/>
            <person name="Horton D.L."/>
            <person name="Alikhan N.F."/>
            <person name="Baker D."/>
            <person name="Gharbi K."/>
            <person name="Hall N."/>
            <person name="Watson M."/>
            <person name="Adriaenssens E.M."/>
            <person name="Foster-Nyarko E."/>
            <person name="Jarju S."/>
            <person name="Secka A."/>
            <person name="Antonio M."/>
            <person name="Oren A."/>
            <person name="Chaudhuri R.R."/>
            <person name="La Ragione R."/>
            <person name="Hildebrand F."/>
            <person name="Pallen M.J."/>
        </authorList>
    </citation>
    <scope>NUCLEOTIDE SEQUENCE</scope>
    <source>
        <strain evidence="10">ChiSjej5B23-6657</strain>
    </source>
</reference>
<evidence type="ECO:0000256" key="6">
    <source>
        <dbReference type="ARBA" id="ARBA00023136"/>
    </source>
</evidence>
<evidence type="ECO:0000256" key="5">
    <source>
        <dbReference type="ARBA" id="ARBA00022989"/>
    </source>
</evidence>
<feature type="transmembrane region" description="Helical" evidence="7">
    <location>
        <begin position="20"/>
        <end position="50"/>
    </location>
</feature>
<evidence type="ECO:0000256" key="7">
    <source>
        <dbReference type="SAM" id="Phobius"/>
    </source>
</evidence>
<sequence>MKKRSNLNIMLRLIGLVKPLTGFMILAILMGLIGHLCASFITIFGGYAVLSLVGEPVFAGLTTLFVCAVLFAVVRGFLRYAEQACNHFIAFKLLALIRDRVFGALRRLCPAKLEGRDKGNLINIITSDIELLEVFYAHTISPIMIAILYSIIMILFIGQYHWAFGLLATAAYLVVGVVVPLTASKLSGDSGMRFRSDSGELGAFVLDSLRGLDEILQYGAGEDRLAEMNRRTDDLAKTEERMKKNAGRNTACTNAVIYLFDLAMLVLAAGLYLAGEVDFAGLLIPVLALFSSFGPVVALAALGSTLQSTFAAGNRVLDILDEEPATEEISGKEEVTFDGAEARHVTFSYGQEEILTDLSLSVPPRGIVGIVGKSGSGKSTLLKLFMRFWETERGSIEISGRSVNEINTDNLRRMESYVTQDTHLFHDSIFNNLRIAKLDATRKEVEEACRKASVHDFIMSLPRGYDTPVGELGDTLSGGERQRLGLARAFLHEASFVLLDEPTSNLDSLNEAVILQSLRRERSGKTVVLVSHRQSTMRVADQVYSVENGRMS</sequence>
<dbReference type="SUPFAM" id="SSF90123">
    <property type="entry name" value="ABC transporter transmembrane region"/>
    <property type="match status" value="1"/>
</dbReference>
<accession>A0A9D1EB44</accession>
<comment type="subcellular location">
    <subcellularLocation>
        <location evidence="1">Cell membrane</location>
        <topology evidence="1">Multi-pass membrane protein</topology>
    </subcellularLocation>
</comment>